<dbReference type="PANTHER" id="PTHR42798:SF2">
    <property type="entry name" value="ABC TRANSPORTER ATP-BINDING PROTEIN MG467-RELATED"/>
    <property type="match status" value="1"/>
</dbReference>
<dbReference type="EMBL" id="AP017378">
    <property type="protein sequence ID" value="BBD08889.1"/>
    <property type="molecule type" value="Genomic_DNA"/>
</dbReference>
<evidence type="ECO:0000313" key="7">
    <source>
        <dbReference type="Proteomes" id="UP000269883"/>
    </source>
</evidence>
<name>A0A2Z6B053_9BACT</name>
<proteinExistence type="inferred from homology"/>
<evidence type="ECO:0000259" key="5">
    <source>
        <dbReference type="PROSITE" id="PS50893"/>
    </source>
</evidence>
<sequence>MGDAHLIRLEGVTKDYVQGDLTTKVLKGLDLTINQGDFVALQGPSGSGKSTLLHILGLLDRPSAGRYLLSGKDVSSMDDDAQSEVRNTQFGFVFQSFYLIPYASALDNVLLPGLYGTESRRTLTTRAQDILDQVGLADRAAYRPSQLSGGQQQRVALARALLNRPAVIFADEPTGQLDSTTSGEIMSLLAQINAGGTTVIMVTHDEETASYATSSIQMLDGNIAPSD</sequence>
<dbReference type="GO" id="GO:0016887">
    <property type="term" value="F:ATP hydrolysis activity"/>
    <property type="evidence" value="ECO:0007669"/>
    <property type="project" value="InterPro"/>
</dbReference>
<keyword evidence="3" id="KW-0067">ATP-binding</keyword>
<dbReference type="InterPro" id="IPR027417">
    <property type="entry name" value="P-loop_NTPase"/>
</dbReference>
<dbReference type="PANTHER" id="PTHR42798">
    <property type="entry name" value="LIPOPROTEIN-RELEASING SYSTEM ATP-BINDING PROTEIN LOLD"/>
    <property type="match status" value="1"/>
</dbReference>
<dbReference type="GO" id="GO:0098796">
    <property type="term" value="C:membrane protein complex"/>
    <property type="evidence" value="ECO:0007669"/>
    <property type="project" value="UniProtKB-ARBA"/>
</dbReference>
<organism evidence="6 7">
    <name type="scientific">Desulfovibrio ferrophilus</name>
    <dbReference type="NCBI Taxonomy" id="241368"/>
    <lineage>
        <taxon>Bacteria</taxon>
        <taxon>Pseudomonadati</taxon>
        <taxon>Thermodesulfobacteriota</taxon>
        <taxon>Desulfovibrionia</taxon>
        <taxon>Desulfovibrionales</taxon>
        <taxon>Desulfovibrionaceae</taxon>
        <taxon>Desulfovibrio</taxon>
    </lineage>
</organism>
<feature type="domain" description="ABC transporter" evidence="5">
    <location>
        <begin position="7"/>
        <end position="227"/>
    </location>
</feature>
<dbReference type="SUPFAM" id="SSF52540">
    <property type="entry name" value="P-loop containing nucleoside triphosphate hydrolases"/>
    <property type="match status" value="1"/>
</dbReference>
<keyword evidence="1" id="KW-0813">Transport</keyword>
<protein>
    <submittedName>
        <fullName evidence="6">Phosphonate-transporting ATPase</fullName>
    </submittedName>
</protein>
<dbReference type="GO" id="GO:0005524">
    <property type="term" value="F:ATP binding"/>
    <property type="evidence" value="ECO:0007669"/>
    <property type="project" value="UniProtKB-KW"/>
</dbReference>
<dbReference type="Proteomes" id="UP000269883">
    <property type="component" value="Chromosome"/>
</dbReference>
<accession>A0A2Z6B053</accession>
<dbReference type="AlphaFoldDB" id="A0A2Z6B053"/>
<dbReference type="InterPro" id="IPR003593">
    <property type="entry name" value="AAA+_ATPase"/>
</dbReference>
<dbReference type="InterPro" id="IPR017871">
    <property type="entry name" value="ABC_transporter-like_CS"/>
</dbReference>
<dbReference type="Pfam" id="PF00005">
    <property type="entry name" value="ABC_tran"/>
    <property type="match status" value="1"/>
</dbReference>
<dbReference type="KEGG" id="dfl:DFE_2163"/>
<evidence type="ECO:0000313" key="6">
    <source>
        <dbReference type="EMBL" id="BBD08889.1"/>
    </source>
</evidence>
<dbReference type="FunFam" id="3.40.50.300:FF:000032">
    <property type="entry name" value="Export ABC transporter ATP-binding protein"/>
    <property type="match status" value="1"/>
</dbReference>
<dbReference type="InterPro" id="IPR003439">
    <property type="entry name" value="ABC_transporter-like_ATP-bd"/>
</dbReference>
<keyword evidence="7" id="KW-1185">Reference proteome</keyword>
<dbReference type="PROSITE" id="PS00211">
    <property type="entry name" value="ABC_TRANSPORTER_1"/>
    <property type="match status" value="1"/>
</dbReference>
<reference evidence="6 7" key="1">
    <citation type="journal article" date="2018" name="Sci. Adv.">
        <title>Multi-heme cytochromes provide a pathway for survival in energy-limited environments.</title>
        <authorList>
            <person name="Deng X."/>
            <person name="Dohmae N."/>
            <person name="Nealson K.H."/>
            <person name="Hashimoto K."/>
            <person name="Okamoto A."/>
        </authorList>
    </citation>
    <scope>NUCLEOTIDE SEQUENCE [LARGE SCALE GENOMIC DNA]</scope>
    <source>
        <strain evidence="6 7">IS5</strain>
    </source>
</reference>
<dbReference type="InterPro" id="IPR017911">
    <property type="entry name" value="MacB-like_ATP-bd"/>
</dbReference>
<dbReference type="CDD" id="cd03255">
    <property type="entry name" value="ABC_MJ0796_LolCDE_FtsE"/>
    <property type="match status" value="1"/>
</dbReference>
<dbReference type="RefSeq" id="WP_126379380.1">
    <property type="nucleotide sequence ID" value="NZ_AP017378.1"/>
</dbReference>
<evidence type="ECO:0000256" key="2">
    <source>
        <dbReference type="ARBA" id="ARBA00022741"/>
    </source>
</evidence>
<keyword evidence="2" id="KW-0547">Nucleotide-binding</keyword>
<evidence type="ECO:0000256" key="4">
    <source>
        <dbReference type="ARBA" id="ARBA00038388"/>
    </source>
</evidence>
<comment type="similarity">
    <text evidence="4">Belongs to the ABC transporter superfamily. Macrolide exporter (TC 3.A.1.122) family.</text>
</comment>
<dbReference type="GO" id="GO:0022857">
    <property type="term" value="F:transmembrane transporter activity"/>
    <property type="evidence" value="ECO:0007669"/>
    <property type="project" value="UniProtKB-ARBA"/>
</dbReference>
<evidence type="ECO:0000256" key="3">
    <source>
        <dbReference type="ARBA" id="ARBA00022840"/>
    </source>
</evidence>
<dbReference type="OrthoDB" id="9809450at2"/>
<dbReference type="Gene3D" id="3.40.50.300">
    <property type="entry name" value="P-loop containing nucleotide triphosphate hydrolases"/>
    <property type="match status" value="1"/>
</dbReference>
<dbReference type="SMART" id="SM00382">
    <property type="entry name" value="AAA"/>
    <property type="match status" value="1"/>
</dbReference>
<gene>
    <name evidence="6" type="ORF">DFE_2163</name>
</gene>
<evidence type="ECO:0000256" key="1">
    <source>
        <dbReference type="ARBA" id="ARBA00022448"/>
    </source>
</evidence>
<dbReference type="PROSITE" id="PS50893">
    <property type="entry name" value="ABC_TRANSPORTER_2"/>
    <property type="match status" value="1"/>
</dbReference>